<sequence>MTYRITGADPDALADLLHRCVDHAGNRVAPFEDDDGGWALRCCLTDSVPGDQIAVVAFSPFPWRSAYAETGPVVVHVAGCPGPPDGTLPPQFHERRQVLRVYGHDRRQAYDLHRVVEPGGLAEALEALVADERVECVHARNVVAGCWSFAATAA</sequence>
<dbReference type="KEGG" id="nano:G5V58_21595"/>
<accession>A0A6G6WIN3</accession>
<name>A0A6G6WIN3_9ACTN</name>
<dbReference type="Proteomes" id="UP000502996">
    <property type="component" value="Chromosome"/>
</dbReference>
<evidence type="ECO:0000313" key="2">
    <source>
        <dbReference type="Proteomes" id="UP000502996"/>
    </source>
</evidence>
<proteinExistence type="predicted"/>
<dbReference type="AlphaFoldDB" id="A0A6G6WIN3"/>
<dbReference type="Pfam" id="PF06718">
    <property type="entry name" value="DUF1203"/>
    <property type="match status" value="1"/>
</dbReference>
<keyword evidence="2" id="KW-1185">Reference proteome</keyword>
<dbReference type="RefSeq" id="WP_165237159.1">
    <property type="nucleotide sequence ID" value="NZ_CP049257.1"/>
</dbReference>
<organism evidence="1 2">
    <name type="scientific">Nocardioides anomalus</name>
    <dbReference type="NCBI Taxonomy" id="2712223"/>
    <lineage>
        <taxon>Bacteria</taxon>
        <taxon>Bacillati</taxon>
        <taxon>Actinomycetota</taxon>
        <taxon>Actinomycetes</taxon>
        <taxon>Propionibacteriales</taxon>
        <taxon>Nocardioidaceae</taxon>
        <taxon>Nocardioides</taxon>
    </lineage>
</organism>
<dbReference type="EMBL" id="CP049257">
    <property type="protein sequence ID" value="QIG45017.1"/>
    <property type="molecule type" value="Genomic_DNA"/>
</dbReference>
<dbReference type="InterPro" id="IPR009593">
    <property type="entry name" value="DUF1203"/>
</dbReference>
<protein>
    <submittedName>
        <fullName evidence="1">DUF1203 domain-containing protein</fullName>
    </submittedName>
</protein>
<dbReference type="PIRSF" id="PIRSF034110">
    <property type="entry name" value="DUF1203"/>
    <property type="match status" value="1"/>
</dbReference>
<gene>
    <name evidence="1" type="ORF">G5V58_21595</name>
</gene>
<evidence type="ECO:0000313" key="1">
    <source>
        <dbReference type="EMBL" id="QIG45017.1"/>
    </source>
</evidence>
<reference evidence="1 2" key="1">
    <citation type="submission" date="2020-02" db="EMBL/GenBank/DDBJ databases">
        <title>Full genome sequence of Nocardioides sp. R-3366.</title>
        <authorList>
            <person name="Im W.-T."/>
        </authorList>
    </citation>
    <scope>NUCLEOTIDE SEQUENCE [LARGE SCALE GENOMIC DNA]</scope>
    <source>
        <strain evidence="1 2">R-3366</strain>
    </source>
</reference>